<protein>
    <submittedName>
        <fullName evidence="7">2,4-dienoyl-CoA reductase-like NADH-dependent reductase (Old Yellow Enzyme family)</fullName>
    </submittedName>
</protein>
<evidence type="ECO:0000256" key="3">
    <source>
        <dbReference type="ARBA" id="ARBA00022643"/>
    </source>
</evidence>
<dbReference type="InterPro" id="IPR013785">
    <property type="entry name" value="Aldolase_TIM"/>
</dbReference>
<dbReference type="CDD" id="cd02932">
    <property type="entry name" value="OYE_YqiM_FMN"/>
    <property type="match status" value="1"/>
</dbReference>
<keyword evidence="8" id="KW-1185">Reference proteome</keyword>
<evidence type="ECO:0000259" key="6">
    <source>
        <dbReference type="Pfam" id="PF00724"/>
    </source>
</evidence>
<gene>
    <name evidence="7" type="ORF">FHS57_004726</name>
</gene>
<dbReference type="GO" id="GO:0010181">
    <property type="term" value="F:FMN binding"/>
    <property type="evidence" value="ECO:0007669"/>
    <property type="project" value="InterPro"/>
</dbReference>
<dbReference type="InterPro" id="IPR001155">
    <property type="entry name" value="OxRdtase_FMN_N"/>
</dbReference>
<comment type="cofactor">
    <cofactor evidence="1">
        <name>FMN</name>
        <dbReference type="ChEBI" id="CHEBI:58210"/>
    </cofactor>
</comment>
<dbReference type="InterPro" id="IPR044152">
    <property type="entry name" value="YqjM-like"/>
</dbReference>
<evidence type="ECO:0000313" key="8">
    <source>
        <dbReference type="Proteomes" id="UP000541352"/>
    </source>
</evidence>
<organism evidence="7 8">
    <name type="scientific">Runella defluvii</name>
    <dbReference type="NCBI Taxonomy" id="370973"/>
    <lineage>
        <taxon>Bacteria</taxon>
        <taxon>Pseudomonadati</taxon>
        <taxon>Bacteroidota</taxon>
        <taxon>Cytophagia</taxon>
        <taxon>Cytophagales</taxon>
        <taxon>Spirosomataceae</taxon>
        <taxon>Runella</taxon>
    </lineage>
</organism>
<evidence type="ECO:0000256" key="1">
    <source>
        <dbReference type="ARBA" id="ARBA00001917"/>
    </source>
</evidence>
<keyword evidence="5" id="KW-0560">Oxidoreductase</keyword>
<dbReference type="NCBIfam" id="NF010047">
    <property type="entry name" value="PRK13523.1"/>
    <property type="match status" value="1"/>
</dbReference>
<dbReference type="EMBL" id="JACIBY010000012">
    <property type="protein sequence ID" value="MBB3840706.1"/>
    <property type="molecule type" value="Genomic_DNA"/>
</dbReference>
<evidence type="ECO:0000256" key="5">
    <source>
        <dbReference type="ARBA" id="ARBA00023002"/>
    </source>
</evidence>
<dbReference type="RefSeq" id="WP_183977851.1">
    <property type="nucleotide sequence ID" value="NZ_JACIBY010000012.1"/>
</dbReference>
<accession>A0A7W6ESQ7</accession>
<dbReference type="PANTHER" id="PTHR43303:SF4">
    <property type="entry name" value="NADPH DEHYDROGENASE C23G7.10C-RELATED"/>
    <property type="match status" value="1"/>
</dbReference>
<dbReference type="GO" id="GO:0003959">
    <property type="term" value="F:NADPH dehydrogenase activity"/>
    <property type="evidence" value="ECO:0007669"/>
    <property type="project" value="InterPro"/>
</dbReference>
<name>A0A7W6ESQ7_9BACT</name>
<dbReference type="Gene3D" id="3.20.20.70">
    <property type="entry name" value="Aldolase class I"/>
    <property type="match status" value="1"/>
</dbReference>
<feature type="domain" description="NADH:flavin oxidoreductase/NADH oxidase N-terminal" evidence="6">
    <location>
        <begin position="7"/>
        <end position="342"/>
    </location>
</feature>
<proteinExistence type="predicted"/>
<dbReference type="Proteomes" id="UP000541352">
    <property type="component" value="Unassembled WGS sequence"/>
</dbReference>
<evidence type="ECO:0000313" key="7">
    <source>
        <dbReference type="EMBL" id="MBB3840706.1"/>
    </source>
</evidence>
<evidence type="ECO:0000256" key="2">
    <source>
        <dbReference type="ARBA" id="ARBA00022630"/>
    </source>
</evidence>
<sequence>MTTENILFSPLKIKGITLKNRIVMSPMCQYSATDGFADDWHLVHLGSRAVGGTGLIITEAMAVSPEGRISAGDLGIWSDDHIEPLRRINRFIHSQGAMSGVQLAHAGYKASSAVPWNGGRYVSVENGGWVPVSPSATLLSDHQTYSQELSTPDIEKVILDFKKATQRALEAGFDVIEIHAAHGYLLNEFLSPVANHRTDEYGGSFENRVRLLLQVVEAVKEIITSETPLFVRISATDWREDGWTADDSVRLAHLLKDAGVDLIDCSTGGFVAPSAIPIAPNYQVPFAEQIKAETGIKTGAVGLITSAEQANEILQTGKADLIFLAREILRNPYFAQNAAYELGEDVEVPVQYLRGKRS</sequence>
<dbReference type="SUPFAM" id="SSF51395">
    <property type="entry name" value="FMN-linked oxidoreductases"/>
    <property type="match status" value="1"/>
</dbReference>
<keyword evidence="4" id="KW-0521">NADP</keyword>
<dbReference type="Pfam" id="PF00724">
    <property type="entry name" value="Oxidored_FMN"/>
    <property type="match status" value="1"/>
</dbReference>
<dbReference type="GO" id="GO:0050661">
    <property type="term" value="F:NADP binding"/>
    <property type="evidence" value="ECO:0007669"/>
    <property type="project" value="InterPro"/>
</dbReference>
<keyword evidence="2" id="KW-0285">Flavoprotein</keyword>
<evidence type="ECO:0000256" key="4">
    <source>
        <dbReference type="ARBA" id="ARBA00022857"/>
    </source>
</evidence>
<dbReference type="AlphaFoldDB" id="A0A7W6ESQ7"/>
<reference evidence="7 8" key="1">
    <citation type="submission" date="2020-08" db="EMBL/GenBank/DDBJ databases">
        <title>Genomic Encyclopedia of Type Strains, Phase IV (KMG-IV): sequencing the most valuable type-strain genomes for metagenomic binning, comparative biology and taxonomic classification.</title>
        <authorList>
            <person name="Goeker M."/>
        </authorList>
    </citation>
    <scope>NUCLEOTIDE SEQUENCE [LARGE SCALE GENOMIC DNA]</scope>
    <source>
        <strain evidence="7 8">DSM 17976</strain>
    </source>
</reference>
<keyword evidence="3" id="KW-0288">FMN</keyword>
<dbReference type="PANTHER" id="PTHR43303">
    <property type="entry name" value="NADPH DEHYDROGENASE C23G7.10C-RELATED"/>
    <property type="match status" value="1"/>
</dbReference>
<comment type="caution">
    <text evidence="7">The sequence shown here is derived from an EMBL/GenBank/DDBJ whole genome shotgun (WGS) entry which is preliminary data.</text>
</comment>